<keyword evidence="2" id="KW-1185">Reference proteome</keyword>
<evidence type="ECO:0008006" key="3">
    <source>
        <dbReference type="Google" id="ProtNLM"/>
    </source>
</evidence>
<dbReference type="AlphaFoldDB" id="A0A5D2BY26"/>
<accession>A0A5D2BY26</accession>
<dbReference type="PANTHER" id="PTHR33710">
    <property type="entry name" value="BNAC02G09200D PROTEIN"/>
    <property type="match status" value="1"/>
</dbReference>
<evidence type="ECO:0000313" key="2">
    <source>
        <dbReference type="Proteomes" id="UP000323506"/>
    </source>
</evidence>
<organism evidence="1 2">
    <name type="scientific">Gossypium darwinii</name>
    <name type="common">Darwin's cotton</name>
    <name type="synonym">Gossypium barbadense var. darwinii</name>
    <dbReference type="NCBI Taxonomy" id="34276"/>
    <lineage>
        <taxon>Eukaryota</taxon>
        <taxon>Viridiplantae</taxon>
        <taxon>Streptophyta</taxon>
        <taxon>Embryophyta</taxon>
        <taxon>Tracheophyta</taxon>
        <taxon>Spermatophyta</taxon>
        <taxon>Magnoliopsida</taxon>
        <taxon>eudicotyledons</taxon>
        <taxon>Gunneridae</taxon>
        <taxon>Pentapetalae</taxon>
        <taxon>rosids</taxon>
        <taxon>malvids</taxon>
        <taxon>Malvales</taxon>
        <taxon>Malvaceae</taxon>
        <taxon>Malvoideae</taxon>
        <taxon>Gossypium</taxon>
    </lineage>
</organism>
<dbReference type="InterPro" id="IPR036691">
    <property type="entry name" value="Endo/exonu/phosph_ase_sf"/>
</dbReference>
<gene>
    <name evidence="1" type="ORF">ES288_D07G211500v1</name>
</gene>
<protein>
    <recommendedName>
        <fullName evidence="3">Endonuclease/exonuclease/phosphatase domain-containing protein</fullName>
    </recommendedName>
</protein>
<dbReference type="PANTHER" id="PTHR33710:SF77">
    <property type="entry name" value="DNASE I-LIKE SUPERFAMILY PROTEIN"/>
    <property type="match status" value="1"/>
</dbReference>
<sequence length="191" mass="22477">MSHSYLSGDFNVIMGVDERQGGAVTGKVWCSRFRYFFFNHGFIDLGVQGPKFTWSKGRLFQRLDRSFCNGDWQSYAPNTTVRHLYKLKSDHRPLLVSTNPERIEKGVRPFCFLASWLSHPEFQDVISKAWISDNVIMQNLENFSKSVQVWNRTVFVNIFDRKRTKLKELKQVQRALERRFSSKLSLRETKT</sequence>
<proteinExistence type="predicted"/>
<evidence type="ECO:0000313" key="1">
    <source>
        <dbReference type="EMBL" id="TYG62224.1"/>
    </source>
</evidence>
<dbReference type="SUPFAM" id="SSF56219">
    <property type="entry name" value="DNase I-like"/>
    <property type="match status" value="1"/>
</dbReference>
<dbReference type="Proteomes" id="UP000323506">
    <property type="component" value="Chromosome D07"/>
</dbReference>
<name>A0A5D2BY26_GOSDA</name>
<dbReference type="Gene3D" id="3.60.10.10">
    <property type="entry name" value="Endonuclease/exonuclease/phosphatase"/>
    <property type="match status" value="1"/>
</dbReference>
<reference evidence="1 2" key="1">
    <citation type="submission" date="2019-06" db="EMBL/GenBank/DDBJ databases">
        <title>WGS assembly of Gossypium darwinii.</title>
        <authorList>
            <person name="Chen Z.J."/>
            <person name="Sreedasyam A."/>
            <person name="Ando A."/>
            <person name="Song Q."/>
            <person name="De L."/>
            <person name="Hulse-Kemp A."/>
            <person name="Ding M."/>
            <person name="Ye W."/>
            <person name="Kirkbride R."/>
            <person name="Jenkins J."/>
            <person name="Plott C."/>
            <person name="Lovell J."/>
            <person name="Lin Y.-M."/>
            <person name="Vaughn R."/>
            <person name="Liu B."/>
            <person name="Li W."/>
            <person name="Simpson S."/>
            <person name="Scheffler B."/>
            <person name="Saski C."/>
            <person name="Grover C."/>
            <person name="Hu G."/>
            <person name="Conover J."/>
            <person name="Carlson J."/>
            <person name="Shu S."/>
            <person name="Boston L."/>
            <person name="Williams M."/>
            <person name="Peterson D."/>
            <person name="Mcgee K."/>
            <person name="Jones D."/>
            <person name="Wendel J."/>
            <person name="Stelly D."/>
            <person name="Grimwood J."/>
            <person name="Schmutz J."/>
        </authorList>
    </citation>
    <scope>NUCLEOTIDE SEQUENCE [LARGE SCALE GENOMIC DNA]</scope>
    <source>
        <strain evidence="1">1808015.09</strain>
    </source>
</reference>
<dbReference type="EMBL" id="CM017707">
    <property type="protein sequence ID" value="TYG62224.1"/>
    <property type="molecule type" value="Genomic_DNA"/>
</dbReference>